<dbReference type="GO" id="GO:0004812">
    <property type="term" value="F:aminoacyl-tRNA ligase activity"/>
    <property type="evidence" value="ECO:0007669"/>
    <property type="project" value="UniProtKB-KW"/>
</dbReference>
<dbReference type="Gene3D" id="3.90.960.10">
    <property type="entry name" value="YbaK/aminoacyl-tRNA synthetase-associated domain"/>
    <property type="match status" value="1"/>
</dbReference>
<dbReference type="CDD" id="cd04939">
    <property type="entry name" value="PA2301"/>
    <property type="match status" value="1"/>
</dbReference>
<keyword evidence="3" id="KW-1185">Reference proteome</keyword>
<sequence length="176" mass="18304">MTDLVLGRLSWQPLADHPELVADAVAAASLPGDVWVTPVDPDLADTAAFCEEYGVTLEQSANCVIVEARRGDQRTLAACMVLATDRADINKTVRKHLDARKISFASMDEATSASGMEFGGITPIGLPQDWPILVDARVAAAGTVVIGGGVRSSKIALDGALLGGLPGAEVIELAQP</sequence>
<accession>A0A0K1JHE8</accession>
<dbReference type="PATRIC" id="fig|571913.6.peg.1907"/>
<feature type="domain" description="YbaK/aminoacyl-tRNA synthetase-associated" evidence="1">
    <location>
        <begin position="41"/>
        <end position="160"/>
    </location>
</feature>
<dbReference type="AlphaFoldDB" id="A0A0K1JHE8"/>
<protein>
    <submittedName>
        <fullName evidence="2">Prolyl-tRNA synthetase</fullName>
    </submittedName>
</protein>
<dbReference type="SUPFAM" id="SSF55826">
    <property type="entry name" value="YbaK/ProRS associated domain"/>
    <property type="match status" value="1"/>
</dbReference>
<dbReference type="RefSeq" id="WP_052591136.1">
    <property type="nucleotide sequence ID" value="NZ_CP011112.1"/>
</dbReference>
<dbReference type="OrthoDB" id="9796920at2"/>
<dbReference type="Pfam" id="PF04073">
    <property type="entry name" value="tRNA_edit"/>
    <property type="match status" value="1"/>
</dbReference>
<proteinExistence type="predicted"/>
<dbReference type="GO" id="GO:0002161">
    <property type="term" value="F:aminoacyl-tRNA deacylase activity"/>
    <property type="evidence" value="ECO:0007669"/>
    <property type="project" value="InterPro"/>
</dbReference>
<organism evidence="2 3">
    <name type="scientific">Luteipulveratus mongoliensis</name>
    <dbReference type="NCBI Taxonomy" id="571913"/>
    <lineage>
        <taxon>Bacteria</taxon>
        <taxon>Bacillati</taxon>
        <taxon>Actinomycetota</taxon>
        <taxon>Actinomycetes</taxon>
        <taxon>Micrococcales</taxon>
        <taxon>Dermacoccaceae</taxon>
        <taxon>Luteipulveratus</taxon>
    </lineage>
</organism>
<dbReference type="InterPro" id="IPR007214">
    <property type="entry name" value="YbaK/aa-tRNA-synth-assoc-dom"/>
</dbReference>
<dbReference type="STRING" id="571913.VV02_09345"/>
<gene>
    <name evidence="2" type="ORF">VV02_09345</name>
</gene>
<dbReference type="KEGG" id="lmoi:VV02_09345"/>
<reference evidence="2 3" key="1">
    <citation type="submission" date="2015-03" db="EMBL/GenBank/DDBJ databases">
        <title>Luteipulveratus halotolerans sp. nov., a novel actinobacterium (Dermacoccaceae) from Sarawak, Malaysia.</title>
        <authorList>
            <person name="Juboi H."/>
            <person name="Basik A."/>
            <person name="Shamsul S.S."/>
            <person name="Arnold P."/>
            <person name="Schmitt E.K."/>
            <person name="Sanglier J.-J."/>
            <person name="Yeo T."/>
        </authorList>
    </citation>
    <scope>NUCLEOTIDE SEQUENCE [LARGE SCALE GENOMIC DNA]</scope>
    <source>
        <strain evidence="2 3">MN07-A0370</strain>
    </source>
</reference>
<name>A0A0K1JHE8_9MICO</name>
<dbReference type="EMBL" id="CP011112">
    <property type="protein sequence ID" value="AKU16013.1"/>
    <property type="molecule type" value="Genomic_DNA"/>
</dbReference>
<evidence type="ECO:0000313" key="2">
    <source>
        <dbReference type="EMBL" id="AKU16013.1"/>
    </source>
</evidence>
<keyword evidence="2" id="KW-0436">Ligase</keyword>
<keyword evidence="2" id="KW-0030">Aminoacyl-tRNA synthetase</keyword>
<evidence type="ECO:0000313" key="3">
    <source>
        <dbReference type="Proteomes" id="UP000066480"/>
    </source>
</evidence>
<dbReference type="InterPro" id="IPR036754">
    <property type="entry name" value="YbaK/aa-tRNA-synt-asso_dom_sf"/>
</dbReference>
<evidence type="ECO:0000259" key="1">
    <source>
        <dbReference type="Pfam" id="PF04073"/>
    </source>
</evidence>
<dbReference type="Proteomes" id="UP000066480">
    <property type="component" value="Chromosome"/>
</dbReference>